<comment type="similarity">
    <text evidence="2">Belongs to the TMEM86 family.</text>
</comment>
<dbReference type="GO" id="GO:0016020">
    <property type="term" value="C:membrane"/>
    <property type="evidence" value="ECO:0007669"/>
    <property type="project" value="UniProtKB-SubCell"/>
</dbReference>
<gene>
    <name evidence="7" type="ORF">FF041_15925</name>
</gene>
<evidence type="ECO:0000256" key="5">
    <source>
        <dbReference type="ARBA" id="ARBA00023136"/>
    </source>
</evidence>
<comment type="subcellular location">
    <subcellularLocation>
        <location evidence="1">Membrane</location>
        <topology evidence="1">Multi-pass membrane protein</topology>
    </subcellularLocation>
</comment>
<evidence type="ECO:0000256" key="3">
    <source>
        <dbReference type="ARBA" id="ARBA00022692"/>
    </source>
</evidence>
<dbReference type="AlphaFoldDB" id="A0A646KHV9"/>
<evidence type="ECO:0000313" key="8">
    <source>
        <dbReference type="Proteomes" id="UP000419138"/>
    </source>
</evidence>
<dbReference type="EMBL" id="VCLA01000133">
    <property type="protein sequence ID" value="MQT01640.1"/>
    <property type="molecule type" value="Genomic_DNA"/>
</dbReference>
<reference evidence="7 8" key="1">
    <citation type="submission" date="2019-05" db="EMBL/GenBank/DDBJ databases">
        <title>Comparative genomics and metabolomics analyses of clavulanic acid producing Streptomyces species provides insight into specialized metabolism and evolution of beta-lactam biosynthetic gene clusters.</title>
        <authorList>
            <person name="Moore M.A."/>
            <person name="Cruz-Morales P."/>
            <person name="Barona Gomez F."/>
            <person name="Kapil T."/>
        </authorList>
    </citation>
    <scope>NUCLEOTIDE SEQUENCE [LARGE SCALE GENOMIC DNA]</scope>
    <source>
        <strain evidence="7 8">NRRL 5741</strain>
    </source>
</reference>
<keyword evidence="5 6" id="KW-0472">Membrane</keyword>
<keyword evidence="8" id="KW-1185">Reference proteome</keyword>
<accession>A0A646KHV9</accession>
<protein>
    <submittedName>
        <fullName evidence="7">Lysoplasmalogenase</fullName>
    </submittedName>
</protein>
<dbReference type="Pfam" id="PF07947">
    <property type="entry name" value="YhhN"/>
    <property type="match status" value="1"/>
</dbReference>
<feature type="transmembrane region" description="Helical" evidence="6">
    <location>
        <begin position="199"/>
        <end position="218"/>
    </location>
</feature>
<keyword evidence="4 6" id="KW-1133">Transmembrane helix</keyword>
<feature type="transmembrane region" description="Helical" evidence="6">
    <location>
        <begin position="168"/>
        <end position="187"/>
    </location>
</feature>
<dbReference type="PANTHER" id="PTHR31885:SF6">
    <property type="entry name" value="GH04784P"/>
    <property type="match status" value="1"/>
</dbReference>
<dbReference type="PANTHER" id="PTHR31885">
    <property type="entry name" value="GH04784P"/>
    <property type="match status" value="1"/>
</dbReference>
<comment type="caution">
    <text evidence="7">The sequence shown here is derived from an EMBL/GenBank/DDBJ whole genome shotgun (WGS) entry which is preliminary data.</text>
</comment>
<dbReference type="InterPro" id="IPR012506">
    <property type="entry name" value="TMEM86B-like"/>
</dbReference>
<proteinExistence type="inferred from homology"/>
<evidence type="ECO:0000313" key="7">
    <source>
        <dbReference type="EMBL" id="MQT01640.1"/>
    </source>
</evidence>
<evidence type="ECO:0000256" key="6">
    <source>
        <dbReference type="SAM" id="Phobius"/>
    </source>
</evidence>
<evidence type="ECO:0000256" key="1">
    <source>
        <dbReference type="ARBA" id="ARBA00004141"/>
    </source>
</evidence>
<feature type="transmembrane region" description="Helical" evidence="6">
    <location>
        <begin position="55"/>
        <end position="81"/>
    </location>
</feature>
<dbReference type="GO" id="GO:0016787">
    <property type="term" value="F:hydrolase activity"/>
    <property type="evidence" value="ECO:0007669"/>
    <property type="project" value="TreeGrafter"/>
</dbReference>
<organism evidence="7 8">
    <name type="scientific">Streptomyces jumonjinensis</name>
    <dbReference type="NCBI Taxonomy" id="1945"/>
    <lineage>
        <taxon>Bacteria</taxon>
        <taxon>Bacillati</taxon>
        <taxon>Actinomycetota</taxon>
        <taxon>Actinomycetes</taxon>
        <taxon>Kitasatosporales</taxon>
        <taxon>Streptomycetaceae</taxon>
        <taxon>Streptomyces</taxon>
    </lineage>
</organism>
<evidence type="ECO:0000256" key="4">
    <source>
        <dbReference type="ARBA" id="ARBA00022989"/>
    </source>
</evidence>
<evidence type="ECO:0000256" key="2">
    <source>
        <dbReference type="ARBA" id="ARBA00007375"/>
    </source>
</evidence>
<name>A0A646KHV9_STRJU</name>
<feature type="transmembrane region" description="Helical" evidence="6">
    <location>
        <begin position="22"/>
        <end position="43"/>
    </location>
</feature>
<keyword evidence="3 6" id="KW-0812">Transmembrane</keyword>
<feature type="transmembrane region" description="Helical" evidence="6">
    <location>
        <begin position="93"/>
        <end position="114"/>
    </location>
</feature>
<dbReference type="Proteomes" id="UP000419138">
    <property type="component" value="Unassembled WGS sequence"/>
</dbReference>
<sequence>MSAPEIRTASAPAPGRGLRETLGPLLLAAFALALLADLGSLLAGAETGHRIAKPLLMPLLAAYTAVRGGPRLLIAALLLGWAGDVLLLSDAEAAFLAGMGSFAVGHLCYLTLFGRCRTPRPLAPGYAVALATVVVLLWPDLPAGLRIPVAGYALLLTAMAWRASGFGALAGAGGALFLVSDLLIATEVAQWPQPPVPDFWVMFLYGMGQLGLTAGILARTRLPA</sequence>